<reference evidence="5 6" key="1">
    <citation type="submission" date="2023-06" db="EMBL/GenBank/DDBJ databases">
        <authorList>
            <person name="Oyuntsetseg B."/>
            <person name="Kim S.B."/>
        </authorList>
    </citation>
    <scope>NUCLEOTIDE SEQUENCE [LARGE SCALE GENOMIC DNA]</scope>
    <source>
        <strain evidence="5 6">2-15</strain>
    </source>
</reference>
<dbReference type="SMART" id="SM00895">
    <property type="entry name" value="FCD"/>
    <property type="match status" value="1"/>
</dbReference>
<dbReference type="AlphaFoldDB" id="A0A9Y2IEV0"/>
<dbReference type="EMBL" id="CP127294">
    <property type="protein sequence ID" value="WIX78001.1"/>
    <property type="molecule type" value="Genomic_DNA"/>
</dbReference>
<sequence length="227" mass="24683">MLDPLDVQRDSITDRVFDEIRQAIVDRRLQPGQRLSEAKLASMLGVSKTPVRETLIRLEHVGLVEPGPGSGLQVVQPSVKVVQDAYEVRRGLESLAAGLAAERASDDVCSKIRKAADEGLACTIASDESGRRGADRILHTLIATGSGNTKLAADIENYYVLTWALRQRDVPEMSESARCGEQHQRVAAAISDGDAPAAQEAMAEHLDTLRERVLAMLETAQPEEIFS</sequence>
<dbReference type="SUPFAM" id="SSF46785">
    <property type="entry name" value="Winged helix' DNA-binding domain"/>
    <property type="match status" value="1"/>
</dbReference>
<dbReference type="InterPro" id="IPR011711">
    <property type="entry name" value="GntR_C"/>
</dbReference>
<protein>
    <submittedName>
        <fullName evidence="5">GntR family transcriptional regulator</fullName>
    </submittedName>
</protein>
<keyword evidence="2" id="KW-0238">DNA-binding</keyword>
<dbReference type="SUPFAM" id="SSF48008">
    <property type="entry name" value="GntR ligand-binding domain-like"/>
    <property type="match status" value="1"/>
</dbReference>
<dbReference type="Gene3D" id="1.20.120.530">
    <property type="entry name" value="GntR ligand-binding domain-like"/>
    <property type="match status" value="1"/>
</dbReference>
<dbReference type="KEGG" id="acab:QRX50_42505"/>
<dbReference type="InterPro" id="IPR036390">
    <property type="entry name" value="WH_DNA-bd_sf"/>
</dbReference>
<dbReference type="Gene3D" id="1.10.10.10">
    <property type="entry name" value="Winged helix-like DNA-binding domain superfamily/Winged helix DNA-binding domain"/>
    <property type="match status" value="1"/>
</dbReference>
<keyword evidence="3" id="KW-0804">Transcription</keyword>
<dbReference type="Pfam" id="PF07729">
    <property type="entry name" value="FCD"/>
    <property type="match status" value="1"/>
</dbReference>
<dbReference type="SMART" id="SM00345">
    <property type="entry name" value="HTH_GNTR"/>
    <property type="match status" value="1"/>
</dbReference>
<dbReference type="Pfam" id="PF00392">
    <property type="entry name" value="GntR"/>
    <property type="match status" value="1"/>
</dbReference>
<dbReference type="PANTHER" id="PTHR43537:SF24">
    <property type="entry name" value="GLUCONATE OPERON TRANSCRIPTIONAL REPRESSOR"/>
    <property type="match status" value="1"/>
</dbReference>
<feature type="domain" description="HTH gntR-type" evidence="4">
    <location>
        <begin position="10"/>
        <end position="77"/>
    </location>
</feature>
<accession>A0A9Y2IEV0</accession>
<dbReference type="GO" id="GO:0003677">
    <property type="term" value="F:DNA binding"/>
    <property type="evidence" value="ECO:0007669"/>
    <property type="project" value="UniProtKB-KW"/>
</dbReference>
<proteinExistence type="predicted"/>
<dbReference type="PANTHER" id="PTHR43537">
    <property type="entry name" value="TRANSCRIPTIONAL REGULATOR, GNTR FAMILY"/>
    <property type="match status" value="1"/>
</dbReference>
<keyword evidence="1" id="KW-0805">Transcription regulation</keyword>
<dbReference type="InterPro" id="IPR008920">
    <property type="entry name" value="TF_FadR/GntR_C"/>
</dbReference>
<dbReference type="RefSeq" id="WP_285968735.1">
    <property type="nucleotide sequence ID" value="NZ_CP127294.1"/>
</dbReference>
<evidence type="ECO:0000259" key="4">
    <source>
        <dbReference type="PROSITE" id="PS50949"/>
    </source>
</evidence>
<keyword evidence="6" id="KW-1185">Reference proteome</keyword>
<evidence type="ECO:0000313" key="6">
    <source>
        <dbReference type="Proteomes" id="UP001236014"/>
    </source>
</evidence>
<evidence type="ECO:0000256" key="3">
    <source>
        <dbReference type="ARBA" id="ARBA00023163"/>
    </source>
</evidence>
<evidence type="ECO:0000256" key="2">
    <source>
        <dbReference type="ARBA" id="ARBA00023125"/>
    </source>
</evidence>
<organism evidence="5 6">
    <name type="scientific">Amycolatopsis carbonis</name>
    <dbReference type="NCBI Taxonomy" id="715471"/>
    <lineage>
        <taxon>Bacteria</taxon>
        <taxon>Bacillati</taxon>
        <taxon>Actinomycetota</taxon>
        <taxon>Actinomycetes</taxon>
        <taxon>Pseudonocardiales</taxon>
        <taxon>Pseudonocardiaceae</taxon>
        <taxon>Amycolatopsis</taxon>
    </lineage>
</organism>
<dbReference type="PROSITE" id="PS50949">
    <property type="entry name" value="HTH_GNTR"/>
    <property type="match status" value="1"/>
</dbReference>
<evidence type="ECO:0000313" key="5">
    <source>
        <dbReference type="EMBL" id="WIX78001.1"/>
    </source>
</evidence>
<dbReference type="CDD" id="cd07377">
    <property type="entry name" value="WHTH_GntR"/>
    <property type="match status" value="1"/>
</dbReference>
<dbReference type="GO" id="GO:0003700">
    <property type="term" value="F:DNA-binding transcription factor activity"/>
    <property type="evidence" value="ECO:0007669"/>
    <property type="project" value="InterPro"/>
</dbReference>
<dbReference type="Proteomes" id="UP001236014">
    <property type="component" value="Chromosome"/>
</dbReference>
<gene>
    <name evidence="5" type="ORF">QRX50_42505</name>
</gene>
<evidence type="ECO:0000256" key="1">
    <source>
        <dbReference type="ARBA" id="ARBA00023015"/>
    </source>
</evidence>
<dbReference type="InterPro" id="IPR036388">
    <property type="entry name" value="WH-like_DNA-bd_sf"/>
</dbReference>
<name>A0A9Y2IEV0_9PSEU</name>
<dbReference type="InterPro" id="IPR000524">
    <property type="entry name" value="Tscrpt_reg_HTH_GntR"/>
</dbReference>